<dbReference type="EMBL" id="JAUEPO010000005">
    <property type="protein sequence ID" value="KAK3321171.1"/>
    <property type="molecule type" value="Genomic_DNA"/>
</dbReference>
<feature type="chain" id="PRO_5041976253" description="Extracellular protein" evidence="2">
    <location>
        <begin position="23"/>
        <end position="474"/>
    </location>
</feature>
<evidence type="ECO:0000313" key="3">
    <source>
        <dbReference type="EMBL" id="KAK3321171.1"/>
    </source>
</evidence>
<comment type="caution">
    <text evidence="3">The sequence shown here is derived from an EMBL/GenBank/DDBJ whole genome shotgun (WGS) entry which is preliminary data.</text>
</comment>
<feature type="region of interest" description="Disordered" evidence="1">
    <location>
        <begin position="380"/>
        <end position="403"/>
    </location>
</feature>
<reference evidence="3" key="1">
    <citation type="journal article" date="2023" name="Mol. Phylogenet. Evol.">
        <title>Genome-scale phylogeny and comparative genomics of the fungal order Sordariales.</title>
        <authorList>
            <person name="Hensen N."/>
            <person name="Bonometti L."/>
            <person name="Westerberg I."/>
            <person name="Brannstrom I.O."/>
            <person name="Guillou S."/>
            <person name="Cros-Aarteil S."/>
            <person name="Calhoun S."/>
            <person name="Haridas S."/>
            <person name="Kuo A."/>
            <person name="Mondo S."/>
            <person name="Pangilinan J."/>
            <person name="Riley R."/>
            <person name="LaButti K."/>
            <person name="Andreopoulos B."/>
            <person name="Lipzen A."/>
            <person name="Chen C."/>
            <person name="Yan M."/>
            <person name="Daum C."/>
            <person name="Ng V."/>
            <person name="Clum A."/>
            <person name="Steindorff A."/>
            <person name="Ohm R.A."/>
            <person name="Martin F."/>
            <person name="Silar P."/>
            <person name="Natvig D.O."/>
            <person name="Lalanne C."/>
            <person name="Gautier V."/>
            <person name="Ament-Velasquez S.L."/>
            <person name="Kruys A."/>
            <person name="Hutchinson M.I."/>
            <person name="Powell A.J."/>
            <person name="Barry K."/>
            <person name="Miller A.N."/>
            <person name="Grigoriev I.V."/>
            <person name="Debuchy R."/>
            <person name="Gladieux P."/>
            <person name="Hiltunen Thoren M."/>
            <person name="Johannesson H."/>
        </authorList>
    </citation>
    <scope>NUCLEOTIDE SEQUENCE</scope>
    <source>
        <strain evidence="3">SMH4131-1</strain>
    </source>
</reference>
<evidence type="ECO:0008006" key="5">
    <source>
        <dbReference type="Google" id="ProtNLM"/>
    </source>
</evidence>
<evidence type="ECO:0000313" key="4">
    <source>
        <dbReference type="Proteomes" id="UP001286456"/>
    </source>
</evidence>
<dbReference type="Gene3D" id="2.70.50.70">
    <property type="match status" value="1"/>
</dbReference>
<sequence length="474" mass="47262">MHNMFTTGLLATLLTAGQFAAAHMEMSFPPPLRSKFNPNAANIDYSMTAPLSASGSDYPCKGYQADLGTAAGKSTATFAPGSTHNFTIVGGAAHGGGSCQASLSYDGGKTFTVIKSIIGGCPLQSNYDFTVPSDAQAGDALFAWTWFNHLGNREMYMNCAAVTIGGGSAKREVAERDTAFSARPSIFLANIDNGCGTADSTDVVFPNPGPEVVNAATVPAPPTGNCAGGSSGGSGSGSGSSSPSAPAVAPSAASSSAAPFSTPGYVSRSPSSVAPESPLVVIPIPESSNVVIPIPETSNMVIPIPETSNVVIPIPVSSSSANPYSTLSGVFLTVPTPTATASAVVQPSTTAEAQTSSAAPAETSAAGNTVIPVPTTLQTATKTTPASIPAGTGTGSGSGASGAFSAGTTCTDEGAWNCINGTAFQRCASGAWSAVINMAAGTKCTSGVSDSFAMAAGRRSVRNLRARRSYSFGA</sequence>
<protein>
    <recommendedName>
        <fullName evidence="5">Extracellular protein</fullName>
    </recommendedName>
</protein>
<feature type="compositionally biased region" description="Gly residues" evidence="1">
    <location>
        <begin position="226"/>
        <end position="238"/>
    </location>
</feature>
<gene>
    <name evidence="3" type="ORF">B0T19DRAFT_403742</name>
</gene>
<dbReference type="Proteomes" id="UP001286456">
    <property type="component" value="Unassembled WGS sequence"/>
</dbReference>
<evidence type="ECO:0000256" key="2">
    <source>
        <dbReference type="SAM" id="SignalP"/>
    </source>
</evidence>
<dbReference type="PANTHER" id="PTHR36182">
    <property type="entry name" value="PROTEIN, PUTATIVE (AFU_ORTHOLOGUE AFUA_6G10930)-RELATED"/>
    <property type="match status" value="1"/>
</dbReference>
<proteinExistence type="predicted"/>
<accession>A0AAE0IBD3</accession>
<dbReference type="AlphaFoldDB" id="A0AAE0IBD3"/>
<reference evidence="3" key="2">
    <citation type="submission" date="2023-06" db="EMBL/GenBank/DDBJ databases">
        <authorList>
            <consortium name="Lawrence Berkeley National Laboratory"/>
            <person name="Haridas S."/>
            <person name="Hensen N."/>
            <person name="Bonometti L."/>
            <person name="Westerberg I."/>
            <person name="Brannstrom I.O."/>
            <person name="Guillou S."/>
            <person name="Cros-Aarteil S."/>
            <person name="Calhoun S."/>
            <person name="Kuo A."/>
            <person name="Mondo S."/>
            <person name="Pangilinan J."/>
            <person name="Riley R."/>
            <person name="Labutti K."/>
            <person name="Andreopoulos B."/>
            <person name="Lipzen A."/>
            <person name="Chen C."/>
            <person name="Yanf M."/>
            <person name="Daum C."/>
            <person name="Ng V."/>
            <person name="Clum A."/>
            <person name="Steindorff A."/>
            <person name="Ohm R."/>
            <person name="Martin F."/>
            <person name="Silar P."/>
            <person name="Natvig D."/>
            <person name="Lalanne C."/>
            <person name="Gautier V."/>
            <person name="Ament-Velasquez S.L."/>
            <person name="Kruys A."/>
            <person name="Hutchinson M.I."/>
            <person name="Powell A.J."/>
            <person name="Barry K."/>
            <person name="Miller A.N."/>
            <person name="Grigoriev I.V."/>
            <person name="Debuchy R."/>
            <person name="Gladieux P."/>
            <person name="Thoren M.H."/>
            <person name="Johannesson H."/>
        </authorList>
    </citation>
    <scope>NUCLEOTIDE SEQUENCE</scope>
    <source>
        <strain evidence="3">SMH4131-1</strain>
    </source>
</reference>
<organism evidence="3 4">
    <name type="scientific">Cercophora scortea</name>
    <dbReference type="NCBI Taxonomy" id="314031"/>
    <lineage>
        <taxon>Eukaryota</taxon>
        <taxon>Fungi</taxon>
        <taxon>Dikarya</taxon>
        <taxon>Ascomycota</taxon>
        <taxon>Pezizomycotina</taxon>
        <taxon>Sordariomycetes</taxon>
        <taxon>Sordariomycetidae</taxon>
        <taxon>Sordariales</taxon>
        <taxon>Lasiosphaeriaceae</taxon>
        <taxon>Cercophora</taxon>
    </lineage>
</organism>
<evidence type="ECO:0000256" key="1">
    <source>
        <dbReference type="SAM" id="MobiDB-lite"/>
    </source>
</evidence>
<feature type="signal peptide" evidence="2">
    <location>
        <begin position="1"/>
        <end position="22"/>
    </location>
</feature>
<feature type="compositionally biased region" description="Low complexity" evidence="1">
    <location>
        <begin position="239"/>
        <end position="253"/>
    </location>
</feature>
<keyword evidence="4" id="KW-1185">Reference proteome</keyword>
<feature type="region of interest" description="Disordered" evidence="1">
    <location>
        <begin position="214"/>
        <end position="253"/>
    </location>
</feature>
<name>A0AAE0IBD3_9PEZI</name>
<keyword evidence="2" id="KW-0732">Signal</keyword>
<dbReference type="PANTHER" id="PTHR36182:SF1">
    <property type="entry name" value="PROTEIN, PUTATIVE (AFU_ORTHOLOGUE AFUA_6G10930)-RELATED"/>
    <property type="match status" value="1"/>
</dbReference>